<sequence>MNYHTHQSGIFAILDGRYGDSPNTIAPPVEIYHPVFASFVAEDRDDTLGLPTDFVQKVAKLLRTVSQIATIERSREATTRSLLSDLLNLTIVQMVNRNSTSADYIVTYHRGSQPLGAAAIAIVEEKDELGSSGDASVQGSLAFIEHWTDSNQDALRAACFCPSFVIAVAGSWIVICGAVLTSSAIVHHLTDYIWLGHSRTVDDDRALRLARTFYALGRAIKRLESFYEGLVPPHDENARFFPLATAYKAGEQTINFKYVKPLKGSDASCATFLAAECEGARRRIVVKFVERYGERAHRLLAKERLAPELLYYGDIWLSGPEQRGCGPRKMVVMEYVAGMAAGDAAYENDGILPKGVHPAVQRAVSLLHEHGMVHGDVRPPNVIIEEYRKGRDVRDRVKIVDFDWAGEEGTVRYPLHLSTAIRWADGVDDYELITAAHDDKMVAKMQQ</sequence>
<dbReference type="PROSITE" id="PS50011">
    <property type="entry name" value="PROTEIN_KINASE_DOM"/>
    <property type="match status" value="1"/>
</dbReference>
<dbReference type="AlphaFoldDB" id="A0A2H3J5C2"/>
<dbReference type="OrthoDB" id="2803426at2759"/>
<protein>
    <recommendedName>
        <fullName evidence="1">Protein kinase domain-containing protein</fullName>
    </recommendedName>
</protein>
<dbReference type="SUPFAM" id="SSF56112">
    <property type="entry name" value="Protein kinase-like (PK-like)"/>
    <property type="match status" value="1"/>
</dbReference>
<dbReference type="Proteomes" id="UP000218811">
    <property type="component" value="Unassembled WGS sequence"/>
</dbReference>
<evidence type="ECO:0000313" key="2">
    <source>
        <dbReference type="EMBL" id="PCH37406.1"/>
    </source>
</evidence>
<keyword evidence="3" id="KW-1185">Reference proteome</keyword>
<accession>A0A2H3J5C2</accession>
<reference evidence="2 3" key="1">
    <citation type="journal article" date="2012" name="Science">
        <title>The Paleozoic origin of enzymatic lignin decomposition reconstructed from 31 fungal genomes.</title>
        <authorList>
            <person name="Floudas D."/>
            <person name="Binder M."/>
            <person name="Riley R."/>
            <person name="Barry K."/>
            <person name="Blanchette R.A."/>
            <person name="Henrissat B."/>
            <person name="Martinez A.T."/>
            <person name="Otillar R."/>
            <person name="Spatafora J.W."/>
            <person name="Yadav J.S."/>
            <person name="Aerts A."/>
            <person name="Benoit I."/>
            <person name="Boyd A."/>
            <person name="Carlson A."/>
            <person name="Copeland A."/>
            <person name="Coutinho P.M."/>
            <person name="de Vries R.P."/>
            <person name="Ferreira P."/>
            <person name="Findley K."/>
            <person name="Foster B."/>
            <person name="Gaskell J."/>
            <person name="Glotzer D."/>
            <person name="Gorecki P."/>
            <person name="Heitman J."/>
            <person name="Hesse C."/>
            <person name="Hori C."/>
            <person name="Igarashi K."/>
            <person name="Jurgens J.A."/>
            <person name="Kallen N."/>
            <person name="Kersten P."/>
            <person name="Kohler A."/>
            <person name="Kuees U."/>
            <person name="Kumar T.K.A."/>
            <person name="Kuo A."/>
            <person name="LaButti K."/>
            <person name="Larrondo L.F."/>
            <person name="Lindquist E."/>
            <person name="Ling A."/>
            <person name="Lombard V."/>
            <person name="Lucas S."/>
            <person name="Lundell T."/>
            <person name="Martin R."/>
            <person name="McLaughlin D.J."/>
            <person name="Morgenstern I."/>
            <person name="Morin E."/>
            <person name="Murat C."/>
            <person name="Nagy L.G."/>
            <person name="Nolan M."/>
            <person name="Ohm R.A."/>
            <person name="Patyshakuliyeva A."/>
            <person name="Rokas A."/>
            <person name="Ruiz-Duenas F.J."/>
            <person name="Sabat G."/>
            <person name="Salamov A."/>
            <person name="Samejima M."/>
            <person name="Schmutz J."/>
            <person name="Slot J.C."/>
            <person name="St John F."/>
            <person name="Stenlid J."/>
            <person name="Sun H."/>
            <person name="Sun S."/>
            <person name="Syed K."/>
            <person name="Tsang A."/>
            <person name="Wiebenga A."/>
            <person name="Young D."/>
            <person name="Pisabarro A."/>
            <person name="Eastwood D.C."/>
            <person name="Martin F."/>
            <person name="Cullen D."/>
            <person name="Grigoriev I.V."/>
            <person name="Hibbett D.S."/>
        </authorList>
    </citation>
    <scope>NUCLEOTIDE SEQUENCE [LARGE SCALE GENOMIC DNA]</scope>
    <source>
        <strain evidence="2 3">MD-104</strain>
    </source>
</reference>
<dbReference type="Gene3D" id="1.10.510.10">
    <property type="entry name" value="Transferase(Phosphotransferase) domain 1"/>
    <property type="match status" value="1"/>
</dbReference>
<dbReference type="InterPro" id="IPR000719">
    <property type="entry name" value="Prot_kinase_dom"/>
</dbReference>
<gene>
    <name evidence="2" type="ORF">WOLCODRAFT_84409</name>
</gene>
<dbReference type="OMA" id="WINISGA"/>
<organism evidence="2 3">
    <name type="scientific">Wolfiporia cocos (strain MD-104)</name>
    <name type="common">Brown rot fungus</name>
    <dbReference type="NCBI Taxonomy" id="742152"/>
    <lineage>
        <taxon>Eukaryota</taxon>
        <taxon>Fungi</taxon>
        <taxon>Dikarya</taxon>
        <taxon>Basidiomycota</taxon>
        <taxon>Agaricomycotina</taxon>
        <taxon>Agaricomycetes</taxon>
        <taxon>Polyporales</taxon>
        <taxon>Phaeolaceae</taxon>
        <taxon>Wolfiporia</taxon>
    </lineage>
</organism>
<feature type="domain" description="Protein kinase" evidence="1">
    <location>
        <begin position="257"/>
        <end position="447"/>
    </location>
</feature>
<dbReference type="GO" id="GO:0005524">
    <property type="term" value="F:ATP binding"/>
    <property type="evidence" value="ECO:0007669"/>
    <property type="project" value="InterPro"/>
</dbReference>
<dbReference type="GO" id="GO:0004672">
    <property type="term" value="F:protein kinase activity"/>
    <property type="evidence" value="ECO:0007669"/>
    <property type="project" value="InterPro"/>
</dbReference>
<dbReference type="InterPro" id="IPR011009">
    <property type="entry name" value="Kinase-like_dom_sf"/>
</dbReference>
<dbReference type="EMBL" id="KB467931">
    <property type="protein sequence ID" value="PCH37406.1"/>
    <property type="molecule type" value="Genomic_DNA"/>
</dbReference>
<evidence type="ECO:0000313" key="3">
    <source>
        <dbReference type="Proteomes" id="UP000218811"/>
    </source>
</evidence>
<name>A0A2H3J5C2_WOLCO</name>
<evidence type="ECO:0000259" key="1">
    <source>
        <dbReference type="PROSITE" id="PS50011"/>
    </source>
</evidence>
<proteinExistence type="predicted"/>